<dbReference type="AlphaFoldDB" id="A0A1I7YSX8"/>
<organism evidence="2 3">
    <name type="scientific">Steinernema glaseri</name>
    <dbReference type="NCBI Taxonomy" id="37863"/>
    <lineage>
        <taxon>Eukaryota</taxon>
        <taxon>Metazoa</taxon>
        <taxon>Ecdysozoa</taxon>
        <taxon>Nematoda</taxon>
        <taxon>Chromadorea</taxon>
        <taxon>Rhabditida</taxon>
        <taxon>Tylenchina</taxon>
        <taxon>Panagrolaimomorpha</taxon>
        <taxon>Strongyloidoidea</taxon>
        <taxon>Steinernematidae</taxon>
        <taxon>Steinernema</taxon>
    </lineage>
</organism>
<feature type="region of interest" description="Disordered" evidence="1">
    <location>
        <begin position="1"/>
        <end position="22"/>
    </location>
</feature>
<accession>A0A1I7YSX8</accession>
<evidence type="ECO:0000256" key="1">
    <source>
        <dbReference type="SAM" id="MobiDB-lite"/>
    </source>
</evidence>
<evidence type="ECO:0000313" key="3">
    <source>
        <dbReference type="WBParaSite" id="L893_g1916.t1"/>
    </source>
</evidence>
<sequence length="81" mass="9167">MAAQRHPDIRTLQANAEKSSKENQCRVLFWCALSSEFASHRMFSVLIRISLAAKKKSVVTLDKTVVPVLQERFCKSRTDGT</sequence>
<name>A0A1I7YSX8_9BILA</name>
<dbReference type="WBParaSite" id="L893_g1916.t1">
    <property type="protein sequence ID" value="L893_g1916.t1"/>
    <property type="gene ID" value="L893_g1916"/>
</dbReference>
<keyword evidence="2" id="KW-1185">Reference proteome</keyword>
<proteinExistence type="predicted"/>
<dbReference type="Proteomes" id="UP000095287">
    <property type="component" value="Unplaced"/>
</dbReference>
<reference evidence="3" key="1">
    <citation type="submission" date="2016-11" db="UniProtKB">
        <authorList>
            <consortium name="WormBaseParasite"/>
        </authorList>
    </citation>
    <scope>IDENTIFICATION</scope>
</reference>
<evidence type="ECO:0000313" key="2">
    <source>
        <dbReference type="Proteomes" id="UP000095287"/>
    </source>
</evidence>
<protein>
    <submittedName>
        <fullName evidence="3">Uncharacterized protein</fullName>
    </submittedName>
</protein>